<dbReference type="EMBL" id="FPBX01000077">
    <property type="protein sequence ID" value="SFV01358.1"/>
    <property type="molecule type" value="Genomic_DNA"/>
</dbReference>
<accession>A0A1I7KVE8</accession>
<dbReference type="SUPFAM" id="SSF159941">
    <property type="entry name" value="MM3350-like"/>
    <property type="match status" value="1"/>
</dbReference>
<organism evidence="2 3">
    <name type="scientific">Paenacidovorax caeni</name>
    <dbReference type="NCBI Taxonomy" id="343013"/>
    <lineage>
        <taxon>Bacteria</taxon>
        <taxon>Pseudomonadati</taxon>
        <taxon>Pseudomonadota</taxon>
        <taxon>Betaproteobacteria</taxon>
        <taxon>Burkholderiales</taxon>
        <taxon>Comamonadaceae</taxon>
        <taxon>Paenacidovorax</taxon>
    </lineage>
</organism>
<keyword evidence="3" id="KW-1185">Reference proteome</keyword>
<reference evidence="2 3" key="1">
    <citation type="submission" date="2016-10" db="EMBL/GenBank/DDBJ databases">
        <authorList>
            <person name="de Groot N.N."/>
        </authorList>
    </citation>
    <scope>NUCLEOTIDE SEQUENCE [LARGE SCALE GENOMIC DNA]</scope>
    <source>
        <strain evidence="2 3">R-24608</strain>
    </source>
</reference>
<dbReference type="Pfam" id="PF07929">
    <property type="entry name" value="PRiA4_ORF3"/>
    <property type="match status" value="1"/>
</dbReference>
<dbReference type="Gene3D" id="3.10.290.30">
    <property type="entry name" value="MM3350-like"/>
    <property type="match status" value="1"/>
</dbReference>
<name>A0A1I7KVE8_9BURK</name>
<proteinExistence type="predicted"/>
<evidence type="ECO:0000313" key="2">
    <source>
        <dbReference type="EMBL" id="SFV01358.1"/>
    </source>
</evidence>
<dbReference type="PANTHER" id="PTHR41878">
    <property type="entry name" value="LEXA REPRESSOR-RELATED"/>
    <property type="match status" value="1"/>
</dbReference>
<dbReference type="InterPro" id="IPR012912">
    <property type="entry name" value="Plasmid_pRiA4b_Orf3-like"/>
</dbReference>
<protein>
    <submittedName>
        <fullName evidence="2">PRiA4b ORF-3-like protein</fullName>
    </submittedName>
</protein>
<evidence type="ECO:0000313" key="3">
    <source>
        <dbReference type="Proteomes" id="UP000183656"/>
    </source>
</evidence>
<dbReference type="AlphaFoldDB" id="A0A1I7KVE8"/>
<dbReference type="Proteomes" id="UP000183656">
    <property type="component" value="Unassembled WGS sequence"/>
</dbReference>
<gene>
    <name evidence="2" type="ORF">SAMN04489707_10773</name>
</gene>
<evidence type="ECO:0000259" key="1">
    <source>
        <dbReference type="Pfam" id="PF07929"/>
    </source>
</evidence>
<feature type="domain" description="Plasmid pRiA4b Orf3-like" evidence="1">
    <location>
        <begin position="16"/>
        <end position="185"/>
    </location>
</feature>
<dbReference type="InterPro" id="IPR024047">
    <property type="entry name" value="MM3350-like_sf"/>
</dbReference>
<dbReference type="OrthoDB" id="9816539at2"/>
<sequence>MSTLKKPRRSSTPQRVYQLHVELEYLEPAIWRRLWVPDTLTLDKLDRVIQTAMGWKNAHLHAFTVGQVRYAASDPDWSSRIETRDERLCDLAAVLADGTGEFIYTYDFGDDWRHRIRVEATLEPGEKNRRPLCVAGANACPPEDVGGPPGYSDFLQAITDPVHPQHLDMWKWNGGPFDPAGFDLNGVNAAMRKLRL</sequence>
<dbReference type="RefSeq" id="WP_020228945.1">
    <property type="nucleotide sequence ID" value="NZ_CYIG01000081.1"/>
</dbReference>
<dbReference type="STRING" id="343013.SAMN04489707_10773"/>
<dbReference type="PANTHER" id="PTHR41878:SF1">
    <property type="entry name" value="TNPR PROTEIN"/>
    <property type="match status" value="1"/>
</dbReference>